<gene>
    <name evidence="1" type="ORF">BST97_10470</name>
</gene>
<dbReference type="EMBL" id="CP019344">
    <property type="protein sequence ID" value="ARN78377.1"/>
    <property type="molecule type" value="Genomic_DNA"/>
</dbReference>
<protein>
    <submittedName>
        <fullName evidence="1">AMP-binding protein</fullName>
    </submittedName>
</protein>
<keyword evidence="2" id="KW-1185">Reference proteome</keyword>
<dbReference type="PANTHER" id="PTHR36932:SF1">
    <property type="entry name" value="CAPSULAR POLYSACCHARIDE BIOSYNTHESIS PROTEIN"/>
    <property type="match status" value="1"/>
</dbReference>
<organism evidence="1 2">
    <name type="scientific">Nonlabens spongiae</name>
    <dbReference type="NCBI Taxonomy" id="331648"/>
    <lineage>
        <taxon>Bacteria</taxon>
        <taxon>Pseudomonadati</taxon>
        <taxon>Bacteroidota</taxon>
        <taxon>Flavobacteriia</taxon>
        <taxon>Flavobacteriales</taxon>
        <taxon>Flavobacteriaceae</taxon>
        <taxon>Nonlabens</taxon>
    </lineage>
</organism>
<evidence type="ECO:0000313" key="1">
    <source>
        <dbReference type="EMBL" id="ARN78377.1"/>
    </source>
</evidence>
<dbReference type="AlphaFoldDB" id="A0A1W6MLC7"/>
<name>A0A1W6MLC7_9FLAO</name>
<dbReference type="STRING" id="331648.BST97_10470"/>
<dbReference type="Proteomes" id="UP000193431">
    <property type="component" value="Chromosome"/>
</dbReference>
<dbReference type="InterPro" id="IPR042099">
    <property type="entry name" value="ANL_N_sf"/>
</dbReference>
<reference evidence="1 2" key="1">
    <citation type="submission" date="2016-11" db="EMBL/GenBank/DDBJ databases">
        <title>Trade-off between light-utilization and light-protection in marine flavobacteria.</title>
        <authorList>
            <person name="Kumagai Y."/>
        </authorList>
    </citation>
    <scope>NUCLEOTIDE SEQUENCE [LARGE SCALE GENOMIC DNA]</scope>
    <source>
        <strain evidence="1 2">JCM 13191</strain>
    </source>
</reference>
<dbReference type="RefSeq" id="WP_085767180.1">
    <property type="nucleotide sequence ID" value="NZ_CP019344.1"/>
</dbReference>
<dbReference type="SUPFAM" id="SSF56801">
    <property type="entry name" value="Acetyl-CoA synthetase-like"/>
    <property type="match status" value="1"/>
</dbReference>
<dbReference type="OrthoDB" id="580775at2"/>
<dbReference type="Gene3D" id="3.40.50.12780">
    <property type="entry name" value="N-terminal domain of ligase-like"/>
    <property type="match status" value="1"/>
</dbReference>
<evidence type="ECO:0000313" key="2">
    <source>
        <dbReference type="Proteomes" id="UP000193431"/>
    </source>
</evidence>
<sequence length="434" mass="49373">MDLFKSVLKLKGFPIDQATERLQEIQSIPDSAYAEYLENRKNDILKFHFENNAYYKNILGGQLPKIWNDVPILTKKDLQAPLSNRLSKGYEKGVYVNKTSGSSGTPFIFAKDKFSHALTWAYILDRYNNYDIDFGKALQARFYGIPLDFVGYRKERLKDFLSHRYRFPVFDLSDNVLDEYVKTFAKKSFQYVYGYTSSLVLFAKYLKSKNLVLNEVCPSLKSCIVTSEMLFPEDKKLLEESFGVFVINEYGASELDLIAFTNKDDEFELNNQTLFIEIVDDDHQPVPHGTTGNIIVTSLYNKAHSMIRYAIGDLGIIDPASTAKNQILKKLVGRTNDVAVLAKDKKVPGLTFYYVTKSVIDDTANIKEFIVEQLAVDEFKVTYTADQIIGSGKEKAIKEALEKYVGTGLKISIVKVDQLDRGARGKLKQFISHL</sequence>
<accession>A0A1W6MLC7</accession>
<proteinExistence type="predicted"/>
<dbReference type="PANTHER" id="PTHR36932">
    <property type="entry name" value="CAPSULAR POLYSACCHARIDE BIOSYNTHESIS PROTEIN"/>
    <property type="match status" value="1"/>
</dbReference>
<dbReference type="InterPro" id="IPR053158">
    <property type="entry name" value="CapK_Type1_Caps_Biosynth"/>
</dbReference>